<keyword evidence="10" id="KW-1185">Reference proteome</keyword>
<keyword evidence="3 7" id="KW-0238">DNA-binding</keyword>
<dbReference type="PROSITE" id="PS51325">
    <property type="entry name" value="ALPHA_BOX"/>
    <property type="match status" value="1"/>
</dbReference>
<name>A0A9P4QP55_9PLEO</name>
<feature type="domain" description="Alpha box" evidence="8">
    <location>
        <begin position="72"/>
        <end position="129"/>
    </location>
</feature>
<organism evidence="9 10">
    <name type="scientific">Polyplosphaeria fusca</name>
    <dbReference type="NCBI Taxonomy" id="682080"/>
    <lineage>
        <taxon>Eukaryota</taxon>
        <taxon>Fungi</taxon>
        <taxon>Dikarya</taxon>
        <taxon>Ascomycota</taxon>
        <taxon>Pezizomycotina</taxon>
        <taxon>Dothideomycetes</taxon>
        <taxon>Pleosporomycetidae</taxon>
        <taxon>Pleosporales</taxon>
        <taxon>Tetraplosphaeriaceae</taxon>
        <taxon>Polyplosphaeria</taxon>
    </lineage>
</organism>
<sequence length="303" mass="33340">MSSQAPVIRYIVLPPTDEVLFEYLSKLDGVQIARLCMSLKSPVAQAMFTNTLFRLGLPAAAPAAAPAAGPVKAKKALNAFVGYRCYYIHIADFKPWPMKMLSGPMSVMWEGDPNKSSWSLMTKAWSTVRDQIGKEQAPLDTFLNIICPYLNIPAPETYLARFGWEVATNDKGAPVVSRKSIPMPESIGAGVAATTVSVEDIIRLCQSIGYAQAFAFDKNLPATTVLGQSLRAYSATDPIHEERVAMRNQRRAMRQHRRETAVAPVAPDYDAFFNAPAVNFNSNPWNAFRTGANENATLLSYDE</sequence>
<evidence type="ECO:0000256" key="4">
    <source>
        <dbReference type="ARBA" id="ARBA00023163"/>
    </source>
</evidence>
<evidence type="ECO:0000256" key="7">
    <source>
        <dbReference type="RuleBase" id="RU003516"/>
    </source>
</evidence>
<comment type="subcellular location">
    <subcellularLocation>
        <location evidence="7">Nucleus</location>
    </subcellularLocation>
</comment>
<dbReference type="OrthoDB" id="5398665at2759"/>
<keyword evidence="2 7" id="KW-0805">Transcription regulation</keyword>
<dbReference type="GO" id="GO:0005634">
    <property type="term" value="C:nucleus"/>
    <property type="evidence" value="ECO:0007669"/>
    <property type="project" value="UniProtKB-SubCell"/>
</dbReference>
<comment type="caution">
    <text evidence="9">The sequence shown here is derived from an EMBL/GenBank/DDBJ whole genome shotgun (WGS) entry which is preliminary data.</text>
</comment>
<dbReference type="Pfam" id="PF04769">
    <property type="entry name" value="MATalpha_HMGbox"/>
    <property type="match status" value="1"/>
</dbReference>
<dbReference type="GO" id="GO:0008301">
    <property type="term" value="F:DNA binding, bending"/>
    <property type="evidence" value="ECO:0007669"/>
    <property type="project" value="InterPro"/>
</dbReference>
<evidence type="ECO:0000256" key="2">
    <source>
        <dbReference type="ARBA" id="ARBA00023015"/>
    </source>
</evidence>
<comment type="function">
    <text evidence="6">Mating type proteins are sequence specific DNA-binding proteins that act as master switches in fungal differentiation by controlling gene expression in a cell type-specific fashion. Transcriptional activator that induces the transcription of alpha-specific genes.</text>
</comment>
<evidence type="ECO:0000256" key="6">
    <source>
        <dbReference type="ARBA" id="ARBA00035106"/>
    </source>
</evidence>
<dbReference type="GO" id="GO:0045895">
    <property type="term" value="P:positive regulation of mating-type specific transcription, DNA-templated"/>
    <property type="evidence" value="ECO:0007669"/>
    <property type="project" value="InterPro"/>
</dbReference>
<gene>
    <name evidence="9" type="ORF">EJ04DRAFT_57976</name>
</gene>
<dbReference type="EMBL" id="ML996231">
    <property type="protein sequence ID" value="KAF2729935.1"/>
    <property type="molecule type" value="Genomic_DNA"/>
</dbReference>
<evidence type="ECO:0000313" key="10">
    <source>
        <dbReference type="Proteomes" id="UP000799444"/>
    </source>
</evidence>
<dbReference type="AlphaFoldDB" id="A0A9P4QP55"/>
<evidence type="ECO:0000256" key="1">
    <source>
        <dbReference type="ARBA" id="ARBA00015083"/>
    </source>
</evidence>
<protein>
    <recommendedName>
        <fullName evidence="1">Mating-type protein MAT-1</fullName>
    </recommendedName>
</protein>
<dbReference type="InterPro" id="IPR006856">
    <property type="entry name" value="MATalpha_HMGbox"/>
</dbReference>
<reference evidence="9" key="1">
    <citation type="journal article" date="2020" name="Stud. Mycol.">
        <title>101 Dothideomycetes genomes: a test case for predicting lifestyles and emergence of pathogens.</title>
        <authorList>
            <person name="Haridas S."/>
            <person name="Albert R."/>
            <person name="Binder M."/>
            <person name="Bloem J."/>
            <person name="Labutti K."/>
            <person name="Salamov A."/>
            <person name="Andreopoulos B."/>
            <person name="Baker S."/>
            <person name="Barry K."/>
            <person name="Bills G."/>
            <person name="Bluhm B."/>
            <person name="Cannon C."/>
            <person name="Castanera R."/>
            <person name="Culley D."/>
            <person name="Daum C."/>
            <person name="Ezra D."/>
            <person name="Gonzalez J."/>
            <person name="Henrissat B."/>
            <person name="Kuo A."/>
            <person name="Liang C."/>
            <person name="Lipzen A."/>
            <person name="Lutzoni F."/>
            <person name="Magnuson J."/>
            <person name="Mondo S."/>
            <person name="Nolan M."/>
            <person name="Ohm R."/>
            <person name="Pangilinan J."/>
            <person name="Park H.-J."/>
            <person name="Ramirez L."/>
            <person name="Alfaro M."/>
            <person name="Sun H."/>
            <person name="Tritt A."/>
            <person name="Yoshinaga Y."/>
            <person name="Zwiers L.-H."/>
            <person name="Turgeon B."/>
            <person name="Goodwin S."/>
            <person name="Spatafora J."/>
            <person name="Crous P."/>
            <person name="Grigoriev I."/>
        </authorList>
    </citation>
    <scope>NUCLEOTIDE SEQUENCE</scope>
    <source>
        <strain evidence="9">CBS 125425</strain>
    </source>
</reference>
<keyword evidence="5 7" id="KW-0539">Nucleus</keyword>
<dbReference type="Proteomes" id="UP000799444">
    <property type="component" value="Unassembled WGS sequence"/>
</dbReference>
<evidence type="ECO:0000256" key="3">
    <source>
        <dbReference type="ARBA" id="ARBA00023125"/>
    </source>
</evidence>
<evidence type="ECO:0000256" key="5">
    <source>
        <dbReference type="ARBA" id="ARBA00023242"/>
    </source>
</evidence>
<accession>A0A9P4QP55</accession>
<proteinExistence type="inferred from homology"/>
<evidence type="ECO:0000259" key="8">
    <source>
        <dbReference type="PROSITE" id="PS51325"/>
    </source>
</evidence>
<evidence type="ECO:0000313" key="9">
    <source>
        <dbReference type="EMBL" id="KAF2729935.1"/>
    </source>
</evidence>
<comment type="similarity">
    <text evidence="7">Belongs to the MATALPHA1 family.</text>
</comment>
<keyword evidence="4 7" id="KW-0804">Transcription</keyword>